<dbReference type="PANTHER" id="PTHR46796:SF14">
    <property type="entry name" value="TRANSCRIPTIONAL REGULATORY PROTEIN"/>
    <property type="match status" value="1"/>
</dbReference>
<name>A0ABX0X407_9PROT</name>
<dbReference type="SUPFAM" id="SSF46689">
    <property type="entry name" value="Homeodomain-like"/>
    <property type="match status" value="2"/>
</dbReference>
<feature type="domain" description="HTH araC/xylS-type" evidence="4">
    <location>
        <begin position="197"/>
        <end position="295"/>
    </location>
</feature>
<evidence type="ECO:0000313" key="6">
    <source>
        <dbReference type="Proteomes" id="UP000556869"/>
    </source>
</evidence>
<evidence type="ECO:0000256" key="2">
    <source>
        <dbReference type="ARBA" id="ARBA00023125"/>
    </source>
</evidence>
<evidence type="ECO:0000256" key="3">
    <source>
        <dbReference type="ARBA" id="ARBA00023163"/>
    </source>
</evidence>
<evidence type="ECO:0000313" key="5">
    <source>
        <dbReference type="EMBL" id="NJB76399.1"/>
    </source>
</evidence>
<dbReference type="InterPro" id="IPR018062">
    <property type="entry name" value="HTH_AraC-typ_CS"/>
</dbReference>
<keyword evidence="1" id="KW-0805">Transcription regulation</keyword>
<dbReference type="InterPro" id="IPR050204">
    <property type="entry name" value="AraC_XylS_family_regulators"/>
</dbReference>
<keyword evidence="6" id="KW-1185">Reference proteome</keyword>
<evidence type="ECO:0000256" key="1">
    <source>
        <dbReference type="ARBA" id="ARBA00023015"/>
    </source>
</evidence>
<comment type="caution">
    <text evidence="5">The sequence shown here is derived from an EMBL/GenBank/DDBJ whole genome shotgun (WGS) entry which is preliminary data.</text>
</comment>
<sequence>MSAMAFHPHMTSHIEGISLLDDLRFRRWNTAISDLWHVECEAEAGGTYVSQAPRLVAILDCVGDGRINVRSSDDAADQQRRGKGCLSYIPAGMEVSSEIFGACRLRHLDIHLDVDALENSMGVPLDRATLETPRIGFCDPRINTLVRLLADDLQSEHQSPQIYGEGLISALTAALLQPGQANEPQRKRGKLAPYHLRKSVDYIEQNCGRTIRLDELAQLTGLSQSYFCSAFRESTGMPPQQWQMKARVERAKNLLKDAETPLASVALRVGFADQAHLTRVFRKIVGTTPGAWRKEQIA</sequence>
<dbReference type="PROSITE" id="PS01124">
    <property type="entry name" value="HTH_ARAC_FAMILY_2"/>
    <property type="match status" value="1"/>
</dbReference>
<keyword evidence="3" id="KW-0804">Transcription</keyword>
<dbReference type="PROSITE" id="PS00041">
    <property type="entry name" value="HTH_ARAC_FAMILY_1"/>
    <property type="match status" value="1"/>
</dbReference>
<dbReference type="SMART" id="SM00342">
    <property type="entry name" value="HTH_ARAC"/>
    <property type="match status" value="1"/>
</dbReference>
<dbReference type="Proteomes" id="UP000556869">
    <property type="component" value="Unassembled WGS sequence"/>
</dbReference>
<dbReference type="PANTHER" id="PTHR46796">
    <property type="entry name" value="HTH-TYPE TRANSCRIPTIONAL ACTIVATOR RHAS-RELATED"/>
    <property type="match status" value="1"/>
</dbReference>
<gene>
    <name evidence="5" type="ORF">GGR96_003521</name>
</gene>
<dbReference type="InterPro" id="IPR009057">
    <property type="entry name" value="Homeodomain-like_sf"/>
</dbReference>
<dbReference type="InterPro" id="IPR018060">
    <property type="entry name" value="HTH_AraC"/>
</dbReference>
<dbReference type="EMBL" id="JAATJD010000003">
    <property type="protein sequence ID" value="NJB76399.1"/>
    <property type="molecule type" value="Genomic_DNA"/>
</dbReference>
<dbReference type="Pfam" id="PF12833">
    <property type="entry name" value="HTH_18"/>
    <property type="match status" value="1"/>
</dbReference>
<organism evidence="5 6">
    <name type="scientific">Thalassospira tepidiphila</name>
    <dbReference type="NCBI Taxonomy" id="393657"/>
    <lineage>
        <taxon>Bacteria</taxon>
        <taxon>Pseudomonadati</taxon>
        <taxon>Pseudomonadota</taxon>
        <taxon>Alphaproteobacteria</taxon>
        <taxon>Rhodospirillales</taxon>
        <taxon>Thalassospiraceae</taxon>
        <taxon>Thalassospira</taxon>
    </lineage>
</organism>
<reference evidence="5 6" key="1">
    <citation type="submission" date="2020-03" db="EMBL/GenBank/DDBJ databases">
        <title>Genomic Encyclopedia of Type Strains, Phase IV (KMG-IV): sequencing the most valuable type-strain genomes for metagenomic binning, comparative biology and taxonomic classification.</title>
        <authorList>
            <person name="Goeker M."/>
        </authorList>
    </citation>
    <scope>NUCLEOTIDE SEQUENCE [LARGE SCALE GENOMIC DNA]</scope>
    <source>
        <strain evidence="5 6">DSM 18888</strain>
    </source>
</reference>
<keyword evidence="2" id="KW-0238">DNA-binding</keyword>
<accession>A0ABX0X407</accession>
<proteinExistence type="predicted"/>
<protein>
    <submittedName>
        <fullName evidence="5">AraC-like DNA-binding protein</fullName>
    </submittedName>
</protein>
<evidence type="ECO:0000259" key="4">
    <source>
        <dbReference type="PROSITE" id="PS01124"/>
    </source>
</evidence>
<dbReference type="Gene3D" id="1.10.10.60">
    <property type="entry name" value="Homeodomain-like"/>
    <property type="match status" value="2"/>
</dbReference>